<evidence type="ECO:0000256" key="12">
    <source>
        <dbReference type="RuleBase" id="RU361128"/>
    </source>
</evidence>
<gene>
    <name evidence="17" type="primary">Dgkq_0</name>
    <name evidence="17" type="ORF">Bhyg_12106</name>
</gene>
<evidence type="ECO:0000256" key="10">
    <source>
        <dbReference type="ARBA" id="ARBA00023136"/>
    </source>
</evidence>
<sequence>DKENDKGFVRVYPGKLQLQIDEPFVNVAVDNDTTVSDLVRDALDKFGLKDNKIEDYRCSEVLLDRGVTERILSWNERPWDIMKQLGKDSIRQMELMRFYLQHKQDPHGPNIALFIGNLPQALSQRNYETIITKYITEENKYSSIGPIYYEYGSVIITFENAAKAVRAFYSLRETVVEEKKLQVLLLPNIEPSMVPAGVQPLLVFVNVKSGGCQGLELISSFRKLLNPYQVFDLDNGGPLPGLYVFRHIQDYKILVCGGDGTIGWVLQCLDNVGQDSECSSPPCAIVPLGTGNDLARVLRWGPGYTGGEDPLNLLRDVIDAEEIRLDRWTVVFHPEDKPDDSAQKAPSNATVTGATQSEDNSQMLVMNNYFGIGIDADLCLDFHNAREENPNKFNSRLHNKGVYVKMGLRKMVGRKTVKELHKELRLEVDGKVVDLPPVEGIIILNILSWGSGANPWGPDKEDQFSTPNHWDGMLEVVGVSGVVHLGQIQSGLRQATRIAQGGHIKIHSHSDIPVQVDGEPWIQPPGDVVVFNSALKATMLKKIKSRRRLTEPHISPAVVGSSSHGGQPENGDKESLGT</sequence>
<organism evidence="17 18">
    <name type="scientific">Pseudolycoriella hygida</name>
    <dbReference type="NCBI Taxonomy" id="35572"/>
    <lineage>
        <taxon>Eukaryota</taxon>
        <taxon>Metazoa</taxon>
        <taxon>Ecdysozoa</taxon>
        <taxon>Arthropoda</taxon>
        <taxon>Hexapoda</taxon>
        <taxon>Insecta</taxon>
        <taxon>Pterygota</taxon>
        <taxon>Neoptera</taxon>
        <taxon>Endopterygota</taxon>
        <taxon>Diptera</taxon>
        <taxon>Nematocera</taxon>
        <taxon>Sciaroidea</taxon>
        <taxon>Sciaridae</taxon>
        <taxon>Pseudolycoriella</taxon>
    </lineage>
</organism>
<dbReference type="SUPFAM" id="SSF54236">
    <property type="entry name" value="Ubiquitin-like"/>
    <property type="match status" value="1"/>
</dbReference>
<dbReference type="Gene3D" id="3.40.50.10330">
    <property type="entry name" value="Probable inorganic polyphosphate/atp-NAD kinase, domain 1"/>
    <property type="match status" value="1"/>
</dbReference>
<feature type="domain" description="Ras-associating" evidence="16">
    <location>
        <begin position="5"/>
        <end position="105"/>
    </location>
</feature>
<dbReference type="Pfam" id="PF00781">
    <property type="entry name" value="DAGK_cat"/>
    <property type="match status" value="1"/>
</dbReference>
<keyword evidence="10" id="KW-0472">Membrane</keyword>
<protein>
    <recommendedName>
        <fullName evidence="12">Diacylglycerol kinase</fullName>
        <shortName evidence="12">DAG kinase</shortName>
        <ecNumber evidence="12">2.7.1.107</ecNumber>
    </recommendedName>
</protein>
<dbReference type="SMART" id="SM00046">
    <property type="entry name" value="DAGKc"/>
    <property type="match status" value="1"/>
</dbReference>
<evidence type="ECO:0000256" key="2">
    <source>
        <dbReference type="ARBA" id="ARBA00004370"/>
    </source>
</evidence>
<evidence type="ECO:0000256" key="13">
    <source>
        <dbReference type="SAM" id="MobiDB-lite"/>
    </source>
</evidence>
<dbReference type="CDD" id="cd01783">
    <property type="entry name" value="RA2_DAGK-theta"/>
    <property type="match status" value="1"/>
</dbReference>
<evidence type="ECO:0000256" key="8">
    <source>
        <dbReference type="ARBA" id="ARBA00022840"/>
    </source>
</evidence>
<dbReference type="EMBL" id="WJQU01000003">
    <property type="protein sequence ID" value="KAJ6639362.1"/>
    <property type="molecule type" value="Genomic_DNA"/>
</dbReference>
<evidence type="ECO:0000259" key="15">
    <source>
        <dbReference type="PROSITE" id="PS50146"/>
    </source>
</evidence>
<dbReference type="InterPro" id="IPR016064">
    <property type="entry name" value="NAD/diacylglycerol_kinase_sf"/>
</dbReference>
<dbReference type="GO" id="GO:0003723">
    <property type="term" value="F:RNA binding"/>
    <property type="evidence" value="ECO:0007669"/>
    <property type="project" value="UniProtKB-UniRule"/>
</dbReference>
<dbReference type="InterPro" id="IPR001206">
    <property type="entry name" value="Diacylglycerol_kinase_cat_dom"/>
</dbReference>
<evidence type="ECO:0000256" key="5">
    <source>
        <dbReference type="ARBA" id="ARBA00022741"/>
    </source>
</evidence>
<dbReference type="Pfam" id="PF00609">
    <property type="entry name" value="DAGK_acc"/>
    <property type="match status" value="1"/>
</dbReference>
<dbReference type="SUPFAM" id="SSF111331">
    <property type="entry name" value="NAD kinase/diacylglycerol kinase-like"/>
    <property type="match status" value="1"/>
</dbReference>
<dbReference type="InterPro" id="IPR000756">
    <property type="entry name" value="Diacylglycerol_kin_accessory"/>
</dbReference>
<evidence type="ECO:0000256" key="6">
    <source>
        <dbReference type="ARBA" id="ARBA00022771"/>
    </source>
</evidence>
<dbReference type="PROSITE" id="PS50200">
    <property type="entry name" value="RA"/>
    <property type="match status" value="1"/>
</dbReference>
<evidence type="ECO:0000256" key="7">
    <source>
        <dbReference type="ARBA" id="ARBA00022777"/>
    </source>
</evidence>
<evidence type="ECO:0000313" key="17">
    <source>
        <dbReference type="EMBL" id="KAJ6639362.1"/>
    </source>
</evidence>
<dbReference type="SMART" id="SM00045">
    <property type="entry name" value="DAGKa"/>
    <property type="match status" value="1"/>
</dbReference>
<keyword evidence="7 12" id="KW-0418">Kinase</keyword>
<keyword evidence="6" id="KW-0862">Zinc</keyword>
<feature type="region of interest" description="Disordered" evidence="13">
    <location>
        <begin position="551"/>
        <end position="578"/>
    </location>
</feature>
<dbReference type="GO" id="GO:0007200">
    <property type="term" value="P:phospholipase C-activating G protein-coupled receptor signaling pathway"/>
    <property type="evidence" value="ECO:0007669"/>
    <property type="project" value="InterPro"/>
</dbReference>
<dbReference type="GO" id="GO:0004143">
    <property type="term" value="F:ATP-dependent diacylglycerol kinase activity"/>
    <property type="evidence" value="ECO:0007669"/>
    <property type="project" value="UniProtKB-EC"/>
</dbReference>
<feature type="non-terminal residue" evidence="17">
    <location>
        <position position="1"/>
    </location>
</feature>
<dbReference type="Pfam" id="PF00788">
    <property type="entry name" value="RA"/>
    <property type="match status" value="1"/>
</dbReference>
<dbReference type="Proteomes" id="UP001151699">
    <property type="component" value="Chromosome X"/>
</dbReference>
<dbReference type="PANTHER" id="PTHR11255:SF54">
    <property type="entry name" value="DIACYLGLYCEROL KINASE THETA"/>
    <property type="match status" value="1"/>
</dbReference>
<dbReference type="InterPro" id="IPR000159">
    <property type="entry name" value="RA_dom"/>
</dbReference>
<dbReference type="InterPro" id="IPR000504">
    <property type="entry name" value="RRM_dom"/>
</dbReference>
<keyword evidence="9 11" id="KW-0694">RNA-binding</keyword>
<keyword evidence="6" id="KW-0863">Zinc-finger</keyword>
<keyword evidence="18" id="KW-1185">Reference proteome</keyword>
<feature type="domain" description="DAGKc" evidence="15">
    <location>
        <begin position="196"/>
        <end position="334"/>
    </location>
</feature>
<name>A0A9Q0S050_9DIPT</name>
<comment type="catalytic activity">
    <reaction evidence="1 12">
        <text>a 1,2-diacyl-sn-glycerol + ATP = a 1,2-diacyl-sn-glycero-3-phosphate + ADP + H(+)</text>
        <dbReference type="Rhea" id="RHEA:10272"/>
        <dbReference type="ChEBI" id="CHEBI:15378"/>
        <dbReference type="ChEBI" id="CHEBI:17815"/>
        <dbReference type="ChEBI" id="CHEBI:30616"/>
        <dbReference type="ChEBI" id="CHEBI:58608"/>
        <dbReference type="ChEBI" id="CHEBI:456216"/>
        <dbReference type="EC" id="2.7.1.107"/>
    </reaction>
</comment>
<dbReference type="Gene3D" id="2.60.200.40">
    <property type="match status" value="1"/>
</dbReference>
<dbReference type="EC" id="2.7.1.107" evidence="12"/>
<comment type="similarity">
    <text evidence="3 12">Belongs to the eukaryotic diacylglycerol kinase family.</text>
</comment>
<dbReference type="GO" id="GO:0005524">
    <property type="term" value="F:ATP binding"/>
    <property type="evidence" value="ECO:0007669"/>
    <property type="project" value="UniProtKB-KW"/>
</dbReference>
<dbReference type="SUPFAM" id="SSF54928">
    <property type="entry name" value="RNA-binding domain, RBD"/>
    <property type="match status" value="1"/>
</dbReference>
<dbReference type="Pfam" id="PF24099">
    <property type="entry name" value="RBD_DGKtheta"/>
    <property type="match status" value="1"/>
</dbReference>
<dbReference type="PROSITE" id="PS50146">
    <property type="entry name" value="DAGK"/>
    <property type="match status" value="1"/>
</dbReference>
<keyword evidence="5 12" id="KW-0547">Nucleotide-binding</keyword>
<dbReference type="FunFam" id="2.60.200.40:FF:000004">
    <property type="entry name" value="Diacylglycerol kinase"/>
    <property type="match status" value="1"/>
</dbReference>
<dbReference type="Gene3D" id="3.10.20.90">
    <property type="entry name" value="Phosphatidylinositol 3-kinase Catalytic Subunit, Chain A, domain 1"/>
    <property type="match status" value="1"/>
</dbReference>
<dbReference type="InterPro" id="IPR056392">
    <property type="entry name" value="DGKtheta_RBD"/>
</dbReference>
<feature type="domain" description="RRM" evidence="14">
    <location>
        <begin position="111"/>
        <end position="188"/>
    </location>
</feature>
<dbReference type="InterPro" id="IPR017438">
    <property type="entry name" value="ATP-NAD_kinase_N"/>
</dbReference>
<dbReference type="GO" id="GO:0008270">
    <property type="term" value="F:zinc ion binding"/>
    <property type="evidence" value="ECO:0007669"/>
    <property type="project" value="UniProtKB-KW"/>
</dbReference>
<keyword evidence="6" id="KW-0479">Metal-binding</keyword>
<evidence type="ECO:0000256" key="1">
    <source>
        <dbReference type="ARBA" id="ARBA00001383"/>
    </source>
</evidence>
<feature type="compositionally biased region" description="Polar residues" evidence="13">
    <location>
        <begin position="344"/>
        <end position="356"/>
    </location>
</feature>
<dbReference type="FunFam" id="3.10.20.90:FF:000200">
    <property type="entry name" value="Diacylglycerol kinase"/>
    <property type="match status" value="1"/>
</dbReference>
<dbReference type="AlphaFoldDB" id="A0A9Q0S050"/>
<dbReference type="PANTHER" id="PTHR11255">
    <property type="entry name" value="DIACYLGLYCEROL KINASE"/>
    <property type="match status" value="1"/>
</dbReference>
<dbReference type="GO" id="GO:0016020">
    <property type="term" value="C:membrane"/>
    <property type="evidence" value="ECO:0007669"/>
    <property type="project" value="UniProtKB-SubCell"/>
</dbReference>
<comment type="subcellular location">
    <subcellularLocation>
        <location evidence="2">Membrane</location>
    </subcellularLocation>
</comment>
<evidence type="ECO:0000256" key="4">
    <source>
        <dbReference type="ARBA" id="ARBA00022679"/>
    </source>
</evidence>
<evidence type="ECO:0000313" key="18">
    <source>
        <dbReference type="Proteomes" id="UP001151699"/>
    </source>
</evidence>
<feature type="region of interest" description="Disordered" evidence="13">
    <location>
        <begin position="335"/>
        <end position="356"/>
    </location>
</feature>
<keyword evidence="8 12" id="KW-0067">ATP-binding</keyword>
<comment type="caution">
    <text evidence="17">The sequence shown here is derived from an EMBL/GenBank/DDBJ whole genome shotgun (WGS) entry which is preliminary data.</text>
</comment>
<dbReference type="FunFam" id="3.40.50.10330:FF:000011">
    <property type="entry name" value="Diacylglycerol kinase"/>
    <property type="match status" value="1"/>
</dbReference>
<dbReference type="InterPro" id="IPR029071">
    <property type="entry name" value="Ubiquitin-like_domsf"/>
</dbReference>
<reference evidence="17" key="1">
    <citation type="submission" date="2022-07" db="EMBL/GenBank/DDBJ databases">
        <authorList>
            <person name="Trinca V."/>
            <person name="Uliana J.V.C."/>
            <person name="Torres T.T."/>
            <person name="Ward R.J."/>
            <person name="Monesi N."/>
        </authorList>
    </citation>
    <scope>NUCLEOTIDE SEQUENCE</scope>
    <source>
        <strain evidence="17">HSMRA1968</strain>
        <tissue evidence="17">Whole embryos</tissue>
    </source>
</reference>
<dbReference type="InterPro" id="IPR035979">
    <property type="entry name" value="RBD_domain_sf"/>
</dbReference>
<evidence type="ECO:0000256" key="3">
    <source>
        <dbReference type="ARBA" id="ARBA00009280"/>
    </source>
</evidence>
<evidence type="ECO:0000259" key="14">
    <source>
        <dbReference type="PROSITE" id="PS50102"/>
    </source>
</evidence>
<dbReference type="OrthoDB" id="242257at2759"/>
<evidence type="ECO:0000256" key="9">
    <source>
        <dbReference type="ARBA" id="ARBA00022884"/>
    </source>
</evidence>
<keyword evidence="4 12" id="KW-0808">Transferase</keyword>
<evidence type="ECO:0000256" key="11">
    <source>
        <dbReference type="PROSITE-ProRule" id="PRU00176"/>
    </source>
</evidence>
<accession>A0A9Q0S050</accession>
<dbReference type="SMART" id="SM00314">
    <property type="entry name" value="RA"/>
    <property type="match status" value="1"/>
</dbReference>
<proteinExistence type="inferred from homology"/>
<dbReference type="PROSITE" id="PS50102">
    <property type="entry name" value="RRM"/>
    <property type="match status" value="1"/>
</dbReference>
<evidence type="ECO:0000259" key="16">
    <source>
        <dbReference type="PROSITE" id="PS50200"/>
    </source>
</evidence>
<dbReference type="InterPro" id="IPR037607">
    <property type="entry name" value="DGK"/>
</dbReference>